<dbReference type="GO" id="GO:0000976">
    <property type="term" value="F:transcription cis-regulatory region binding"/>
    <property type="evidence" value="ECO:0007669"/>
    <property type="project" value="TreeGrafter"/>
</dbReference>
<evidence type="ECO:0000256" key="5">
    <source>
        <dbReference type="ARBA" id="ARBA00023163"/>
    </source>
</evidence>
<dbReference type="InterPro" id="IPR036388">
    <property type="entry name" value="WH-like_DNA-bd_sf"/>
</dbReference>
<name>A0A2H0V973_9BACT</name>
<evidence type="ECO:0000256" key="7">
    <source>
        <dbReference type="PROSITE-ProRule" id="PRU01091"/>
    </source>
</evidence>
<gene>
    <name evidence="10" type="ORF">COT93_01685</name>
</gene>
<dbReference type="InterPro" id="IPR011006">
    <property type="entry name" value="CheY-like_superfamily"/>
</dbReference>
<dbReference type="Pfam" id="PF00072">
    <property type="entry name" value="Response_reg"/>
    <property type="match status" value="1"/>
</dbReference>
<dbReference type="SMART" id="SM00862">
    <property type="entry name" value="Trans_reg_C"/>
    <property type="match status" value="1"/>
</dbReference>
<dbReference type="GO" id="GO:0006355">
    <property type="term" value="P:regulation of DNA-templated transcription"/>
    <property type="evidence" value="ECO:0007669"/>
    <property type="project" value="InterPro"/>
</dbReference>
<keyword evidence="5" id="KW-0804">Transcription</keyword>
<evidence type="ECO:0000256" key="6">
    <source>
        <dbReference type="PROSITE-ProRule" id="PRU00169"/>
    </source>
</evidence>
<feature type="DNA-binding region" description="OmpR/PhoB-type" evidence="7">
    <location>
        <begin position="124"/>
        <end position="221"/>
    </location>
</feature>
<organism evidence="10 11">
    <name type="scientific">Candidatus Falkowbacteria bacterium CG10_big_fil_rev_8_21_14_0_10_37_18</name>
    <dbReference type="NCBI Taxonomy" id="1974562"/>
    <lineage>
        <taxon>Bacteria</taxon>
        <taxon>Candidatus Falkowiibacteriota</taxon>
    </lineage>
</organism>
<dbReference type="Pfam" id="PF00486">
    <property type="entry name" value="Trans_reg_C"/>
    <property type="match status" value="1"/>
</dbReference>
<reference evidence="11" key="1">
    <citation type="submission" date="2017-09" db="EMBL/GenBank/DDBJ databases">
        <title>Depth-based differentiation of microbial function through sediment-hosted aquifers and enrichment of novel symbionts in the deep terrestrial subsurface.</title>
        <authorList>
            <person name="Probst A.J."/>
            <person name="Ladd B."/>
            <person name="Jarett J.K."/>
            <person name="Geller-Mcgrath D.E."/>
            <person name="Sieber C.M.K."/>
            <person name="Emerson J.B."/>
            <person name="Anantharaman K."/>
            <person name="Thomas B.C."/>
            <person name="Malmstrom R."/>
            <person name="Stieglmeier M."/>
            <person name="Klingl A."/>
            <person name="Woyke T."/>
            <person name="Ryan C.M."/>
            <person name="Banfield J.F."/>
        </authorList>
    </citation>
    <scope>NUCLEOTIDE SEQUENCE [LARGE SCALE GENOMIC DNA]</scope>
</reference>
<dbReference type="InterPro" id="IPR001867">
    <property type="entry name" value="OmpR/PhoB-type_DNA-bd"/>
</dbReference>
<dbReference type="EMBL" id="PFAL01000015">
    <property type="protein sequence ID" value="PIR95623.1"/>
    <property type="molecule type" value="Genomic_DNA"/>
</dbReference>
<dbReference type="GO" id="GO:0000156">
    <property type="term" value="F:phosphorelay response regulator activity"/>
    <property type="evidence" value="ECO:0007669"/>
    <property type="project" value="TreeGrafter"/>
</dbReference>
<dbReference type="Gene3D" id="6.10.250.690">
    <property type="match status" value="1"/>
</dbReference>
<dbReference type="InterPro" id="IPR001789">
    <property type="entry name" value="Sig_transdc_resp-reg_receiver"/>
</dbReference>
<dbReference type="PANTHER" id="PTHR48111:SF22">
    <property type="entry name" value="REGULATOR OF RPOS"/>
    <property type="match status" value="1"/>
</dbReference>
<dbReference type="PANTHER" id="PTHR48111">
    <property type="entry name" value="REGULATOR OF RPOS"/>
    <property type="match status" value="1"/>
</dbReference>
<sequence>MKILLVEDDDDIRRALSLSLKADGHVFDVAEDGERGYLLASTNDYDLIILDYNLPRLSGREITQKIRQENINTPVLILTVRSEINDKVDLLNIGADDYLTKPFATSELLARIKAITRRPKIWQGHILKFRDIELDPDKFLVLKNHKRINLSTKEFALLEYLLRNRGQIMSRQKIIEHVWDENADPFSNTIEVHIRSLRRKLDDDRHKLIFTFSNRGYKIDEKK</sequence>
<keyword evidence="2" id="KW-0902">Two-component regulatory system</keyword>
<feature type="domain" description="OmpR/PhoB-type" evidence="9">
    <location>
        <begin position="124"/>
        <end position="221"/>
    </location>
</feature>
<dbReference type="PROSITE" id="PS50110">
    <property type="entry name" value="RESPONSE_REGULATORY"/>
    <property type="match status" value="1"/>
</dbReference>
<dbReference type="Gene3D" id="3.40.50.2300">
    <property type="match status" value="1"/>
</dbReference>
<evidence type="ECO:0000256" key="4">
    <source>
        <dbReference type="ARBA" id="ARBA00023125"/>
    </source>
</evidence>
<dbReference type="PROSITE" id="PS51755">
    <property type="entry name" value="OMPR_PHOB"/>
    <property type="match status" value="1"/>
</dbReference>
<dbReference type="Gene3D" id="1.10.10.10">
    <property type="entry name" value="Winged helix-like DNA-binding domain superfamily/Winged helix DNA-binding domain"/>
    <property type="match status" value="1"/>
</dbReference>
<dbReference type="SMART" id="SM00448">
    <property type="entry name" value="REC"/>
    <property type="match status" value="1"/>
</dbReference>
<proteinExistence type="predicted"/>
<keyword evidence="1 6" id="KW-0597">Phosphoprotein</keyword>
<dbReference type="GO" id="GO:0032993">
    <property type="term" value="C:protein-DNA complex"/>
    <property type="evidence" value="ECO:0007669"/>
    <property type="project" value="TreeGrafter"/>
</dbReference>
<evidence type="ECO:0000256" key="2">
    <source>
        <dbReference type="ARBA" id="ARBA00023012"/>
    </source>
</evidence>
<feature type="modified residue" description="4-aspartylphosphate" evidence="6">
    <location>
        <position position="51"/>
    </location>
</feature>
<accession>A0A2H0V973</accession>
<keyword evidence="3" id="KW-0805">Transcription regulation</keyword>
<keyword evidence="4 7" id="KW-0238">DNA-binding</keyword>
<dbReference type="CDD" id="cd00383">
    <property type="entry name" value="trans_reg_C"/>
    <property type="match status" value="1"/>
</dbReference>
<evidence type="ECO:0000313" key="10">
    <source>
        <dbReference type="EMBL" id="PIR95623.1"/>
    </source>
</evidence>
<evidence type="ECO:0000313" key="11">
    <source>
        <dbReference type="Proteomes" id="UP000229972"/>
    </source>
</evidence>
<evidence type="ECO:0000256" key="1">
    <source>
        <dbReference type="ARBA" id="ARBA00022553"/>
    </source>
</evidence>
<comment type="caution">
    <text evidence="10">The sequence shown here is derived from an EMBL/GenBank/DDBJ whole genome shotgun (WGS) entry which is preliminary data.</text>
</comment>
<protein>
    <submittedName>
        <fullName evidence="10">DNA-binding response regulator</fullName>
    </submittedName>
</protein>
<evidence type="ECO:0000259" key="8">
    <source>
        <dbReference type="PROSITE" id="PS50110"/>
    </source>
</evidence>
<feature type="domain" description="Response regulatory" evidence="8">
    <location>
        <begin position="2"/>
        <end position="116"/>
    </location>
</feature>
<evidence type="ECO:0000256" key="3">
    <source>
        <dbReference type="ARBA" id="ARBA00023015"/>
    </source>
</evidence>
<dbReference type="GO" id="GO:0005829">
    <property type="term" value="C:cytosol"/>
    <property type="evidence" value="ECO:0007669"/>
    <property type="project" value="TreeGrafter"/>
</dbReference>
<dbReference type="AlphaFoldDB" id="A0A2H0V973"/>
<dbReference type="InterPro" id="IPR039420">
    <property type="entry name" value="WalR-like"/>
</dbReference>
<evidence type="ECO:0000259" key="9">
    <source>
        <dbReference type="PROSITE" id="PS51755"/>
    </source>
</evidence>
<dbReference type="Proteomes" id="UP000229972">
    <property type="component" value="Unassembled WGS sequence"/>
</dbReference>
<dbReference type="SUPFAM" id="SSF52172">
    <property type="entry name" value="CheY-like"/>
    <property type="match status" value="1"/>
</dbReference>